<protein>
    <recommendedName>
        <fullName evidence="3">Phage protein</fullName>
    </recommendedName>
</protein>
<reference evidence="1" key="1">
    <citation type="submission" date="2013-11" db="EMBL/GenBank/DDBJ databases">
        <title>Draft genome sequence and annotation of the entomopathogenic bacteria, Xenorhabdus cabanillasi strain JM26 and Xenorhabdus szentirmai strain DSM 16338.</title>
        <authorList>
            <person name="Gualtieri M."/>
            <person name="Ogier J.C."/>
            <person name="Pages S."/>
            <person name="Givaudan A."/>
            <person name="Gaudriault S."/>
        </authorList>
    </citation>
    <scope>NUCLEOTIDE SEQUENCE [LARGE SCALE GENOMIC DNA]</scope>
    <source>
        <strain evidence="1">DSM 16338</strain>
    </source>
</reference>
<dbReference type="OrthoDB" id="330204at2"/>
<dbReference type="AlphaFoldDB" id="W1J171"/>
<evidence type="ECO:0000313" key="1">
    <source>
        <dbReference type="EMBL" id="CDL83828.1"/>
    </source>
</evidence>
<keyword evidence="2" id="KW-1185">Reference proteome</keyword>
<sequence length="100" mass="11113">MAKFTIRVELRNADSSDYEKLHKKMAANGFKNIISSGSGNEYRLPTSEYIHESSTLSRSELADLVYDIAESIKTHPAVLVTESVGRTWLGLKKANPLSLN</sequence>
<dbReference type="GO" id="GO:0004521">
    <property type="term" value="F:RNA endonuclease activity"/>
    <property type="evidence" value="ECO:0007669"/>
    <property type="project" value="InterPro"/>
</dbReference>
<organism evidence="1 2">
    <name type="scientific">Xenorhabdus szentirmaii DSM 16338</name>
    <dbReference type="NCBI Taxonomy" id="1427518"/>
    <lineage>
        <taxon>Bacteria</taxon>
        <taxon>Pseudomonadati</taxon>
        <taxon>Pseudomonadota</taxon>
        <taxon>Gammaproteobacteria</taxon>
        <taxon>Enterobacterales</taxon>
        <taxon>Morganellaceae</taxon>
        <taxon>Xenorhabdus</taxon>
    </lineage>
</organism>
<dbReference type="EMBL" id="CBXF010000096">
    <property type="protein sequence ID" value="CDL83828.1"/>
    <property type="molecule type" value="Genomic_DNA"/>
</dbReference>
<proteinExistence type="predicted"/>
<evidence type="ECO:0000313" key="2">
    <source>
        <dbReference type="Proteomes" id="UP000019202"/>
    </source>
</evidence>
<name>W1J171_9GAMM</name>
<dbReference type="GeneID" id="97123465"/>
<dbReference type="RefSeq" id="WP_038239475.1">
    <property type="nucleotide sequence ID" value="NZ_CAWLWS010000096.1"/>
</dbReference>
<dbReference type="Proteomes" id="UP000019202">
    <property type="component" value="Unassembled WGS sequence"/>
</dbReference>
<dbReference type="Pfam" id="PF11080">
    <property type="entry name" value="GhoS"/>
    <property type="match status" value="1"/>
</dbReference>
<accession>W1J171</accession>
<comment type="caution">
    <text evidence="1">The sequence shown here is derived from an EMBL/GenBank/DDBJ whole genome shotgun (WGS) entry which is preliminary data.</text>
</comment>
<evidence type="ECO:0008006" key="3">
    <source>
        <dbReference type="Google" id="ProtNLM"/>
    </source>
</evidence>
<dbReference type="InterPro" id="IPR022597">
    <property type="entry name" value="GhoS"/>
</dbReference>
<gene>
    <name evidence="1" type="ORF">XSR1_370042</name>
</gene>